<evidence type="ECO:0000256" key="3">
    <source>
        <dbReference type="ARBA" id="ARBA00022884"/>
    </source>
</evidence>
<dbReference type="FunFam" id="2.30.310.10:FF:000004">
    <property type="entry name" value="Fibronectin-binding protein A"/>
    <property type="match status" value="1"/>
</dbReference>
<dbReference type="HAMAP" id="MF_00844_B">
    <property type="entry name" value="RqcH_B"/>
    <property type="match status" value="1"/>
</dbReference>
<dbReference type="GO" id="GO:0000049">
    <property type="term" value="F:tRNA binding"/>
    <property type="evidence" value="ECO:0007669"/>
    <property type="project" value="UniProtKB-UniRule"/>
</dbReference>
<evidence type="ECO:0000256" key="4">
    <source>
        <dbReference type="ARBA" id="ARBA00022917"/>
    </source>
</evidence>
<evidence type="ECO:0000259" key="6">
    <source>
        <dbReference type="Pfam" id="PF05670"/>
    </source>
</evidence>
<dbReference type="PANTHER" id="PTHR15239:SF6">
    <property type="entry name" value="RIBOSOME QUALITY CONTROL COMPLEX SUBUNIT NEMF"/>
    <property type="match status" value="1"/>
</dbReference>
<evidence type="ECO:0000313" key="8">
    <source>
        <dbReference type="Proteomes" id="UP000236151"/>
    </source>
</evidence>
<dbReference type="InterPro" id="IPR051608">
    <property type="entry name" value="RQC_Subunit_NEMF"/>
</dbReference>
<dbReference type="InterPro" id="IPR010979">
    <property type="entry name" value="Ribosomal_uS13-like_H2TH"/>
</dbReference>
<dbReference type="Pfam" id="PF05670">
    <property type="entry name" value="NFACT-R_1"/>
    <property type="match status" value="1"/>
</dbReference>
<keyword evidence="8" id="KW-1185">Reference proteome</keyword>
<dbReference type="GO" id="GO:0019843">
    <property type="term" value="F:rRNA binding"/>
    <property type="evidence" value="ECO:0007669"/>
    <property type="project" value="UniProtKB-UniRule"/>
</dbReference>
<dbReference type="Pfam" id="PF05833">
    <property type="entry name" value="NFACT_N"/>
    <property type="match status" value="1"/>
</dbReference>
<keyword evidence="4 5" id="KW-0648">Protein biosynthesis</keyword>
<feature type="domain" description="NFACT RNA-binding" evidence="6">
    <location>
        <begin position="467"/>
        <end position="564"/>
    </location>
</feature>
<comment type="similarity">
    <text evidence="5">Belongs to the NEMF family.</text>
</comment>
<comment type="caution">
    <text evidence="7">The sequence shown here is derived from an EMBL/GenBank/DDBJ whole genome shotgun (WGS) entry which is preliminary data.</text>
</comment>
<dbReference type="InterPro" id="IPR043682">
    <property type="entry name" value="RqcH_bacterial"/>
</dbReference>
<organism evidence="7 8">
    <name type="scientific">Clostridium thermosuccinogenes</name>
    <dbReference type="NCBI Taxonomy" id="84032"/>
    <lineage>
        <taxon>Bacteria</taxon>
        <taxon>Bacillati</taxon>
        <taxon>Bacillota</taxon>
        <taxon>Clostridia</taxon>
        <taxon>Eubacteriales</taxon>
        <taxon>Clostridiaceae</taxon>
        <taxon>Clostridium</taxon>
    </lineage>
</organism>
<keyword evidence="3 5" id="KW-0694">RNA-binding</keyword>
<dbReference type="AlphaFoldDB" id="A0A2K2FNR4"/>
<protein>
    <recommendedName>
        <fullName evidence="5">Rqc2 homolog RqcH</fullName>
        <shortName evidence="5">RqcH</shortName>
    </recommendedName>
</protein>
<dbReference type="Gene3D" id="2.30.310.10">
    <property type="entry name" value="ibrinogen binding protein from staphylococcus aureus domain"/>
    <property type="match status" value="1"/>
</dbReference>
<evidence type="ECO:0000256" key="5">
    <source>
        <dbReference type="HAMAP-Rule" id="MF_00844"/>
    </source>
</evidence>
<dbReference type="SUPFAM" id="SSF46946">
    <property type="entry name" value="S13-like H2TH domain"/>
    <property type="match status" value="1"/>
</dbReference>
<dbReference type="GO" id="GO:0072344">
    <property type="term" value="P:rescue of stalled ribosome"/>
    <property type="evidence" value="ECO:0007669"/>
    <property type="project" value="UniProtKB-UniRule"/>
</dbReference>
<gene>
    <name evidence="5" type="primary">rqcH</name>
    <name evidence="7" type="ORF">CDQ84_06230</name>
</gene>
<keyword evidence="2 5" id="KW-0699">rRNA-binding</keyword>
<sequence>MPFDGVVTKCIVRELSDMLPGGRIEKIFQPEADEIILNIRAKGQNLRLLLSASANYPRIHLTNTVKDNPAVPPVFCMFLRKHISGGRIIDVNFMDYERIVVLRIESVNELGDMLEKKLIIEIMGRHSNIILTNNEDKILDSIKHVDSDISRVREVMPARPYVLPPSQDKQSPEGLDVEQFINSAVNSGMNIEKYLLNGIKGFSPLLCREVCFRAGVEGKMPASELGEDALNRLKTALADIIYPAAHDEFYPCILLGEKQGFESEPADFHCLKITHWQNAKYLPSMSQVLDMYYSTKDRIEHLKQKKSNIIKVLNNSIDRCNKKIAIQQDTLRDVADREKLRLFGELITANIYCIPENAKSVSLQNYYSEKGEYVEIPLDENLTAQQNAQKYYRQYAKAKSTYLNTSKQLEESLRELEYLESVLQMLENCTSPQEIDEIRNELAEQGYMSLRKKANTKGKDASTSPLHFKSSDGIDIYVGKNNKQNDYLTLRLASPNDIWLHTKNIPGSHVIIKKSRQDIPERTLMEAAALAAYHSKAKMSSNVPVDYTNVKHVKKPGGAKPGMVIYENYKTINITPDESIIEKLRTGMN</sequence>
<accession>A0A2K2FNR4</accession>
<dbReference type="Proteomes" id="UP000236151">
    <property type="component" value="Unassembled WGS sequence"/>
</dbReference>
<dbReference type="GO" id="GO:0043023">
    <property type="term" value="F:ribosomal large subunit binding"/>
    <property type="evidence" value="ECO:0007669"/>
    <property type="project" value="UniProtKB-UniRule"/>
</dbReference>
<dbReference type="OrthoDB" id="9766163at2"/>
<dbReference type="InterPro" id="IPR008532">
    <property type="entry name" value="NFACT_RNA-bd"/>
</dbReference>
<dbReference type="PANTHER" id="PTHR15239">
    <property type="entry name" value="NUCLEAR EXPORT MEDIATOR FACTOR NEMF"/>
    <property type="match status" value="1"/>
</dbReference>
<dbReference type="KEGG" id="cthd:CDO33_05030"/>
<proteinExistence type="inferred from homology"/>
<dbReference type="EMBL" id="NIOJ01000011">
    <property type="protein sequence ID" value="PNU00419.1"/>
    <property type="molecule type" value="Genomic_DNA"/>
</dbReference>
<name>A0A2K2FNR4_9CLOT</name>
<evidence type="ECO:0000256" key="2">
    <source>
        <dbReference type="ARBA" id="ARBA00022730"/>
    </source>
</evidence>
<dbReference type="RefSeq" id="WP_103080868.1">
    <property type="nucleotide sequence ID" value="NZ_CP021850.1"/>
</dbReference>
<keyword evidence="1 5" id="KW-0820">tRNA-binding</keyword>
<comment type="function">
    <text evidence="5">Key component of the ribosome quality control system (RQC), a ribosome-associated complex that mediates the extraction of incompletely synthesized nascent chains from stalled ribosomes and their subsequent degradation. RqcH recruits Ala-charged tRNA, and with RqcP directs the elongation of stalled nascent chains on 50S ribosomal subunits, leading to non-templated C-terminal alanine extensions (Ala tail). The Ala tail promotes nascent chain degradation. May add between 1 and at least 8 Ala residues. Binds to stalled 50S ribosomal subunits.</text>
</comment>
<reference evidence="7 8" key="1">
    <citation type="submission" date="2017-06" db="EMBL/GenBank/DDBJ databases">
        <title>Investigating the central metabolism of Clostridium thermosuccinogenes.</title>
        <authorList>
            <person name="Koendjbiharie J.G."/>
            <person name="van Kranenburg R."/>
        </authorList>
    </citation>
    <scope>NUCLEOTIDE SEQUENCE [LARGE SCALE GENOMIC DNA]</scope>
    <source>
        <strain evidence="7 8">DSM 5806</strain>
    </source>
</reference>
<dbReference type="GO" id="GO:1990112">
    <property type="term" value="C:RQC complex"/>
    <property type="evidence" value="ECO:0007669"/>
    <property type="project" value="TreeGrafter"/>
</dbReference>
<comment type="subunit">
    <text evidence="5">Associates with stalled 50S ribosomal subunits. Binds to RqcP.</text>
</comment>
<evidence type="ECO:0000256" key="1">
    <source>
        <dbReference type="ARBA" id="ARBA00022555"/>
    </source>
</evidence>
<evidence type="ECO:0000313" key="7">
    <source>
        <dbReference type="EMBL" id="PNU00419.1"/>
    </source>
</evidence>
<dbReference type="Gene3D" id="1.10.8.50">
    <property type="match status" value="1"/>
</dbReference>